<dbReference type="GO" id="GO:0016020">
    <property type="term" value="C:membrane"/>
    <property type="evidence" value="ECO:0007669"/>
    <property type="project" value="UniProtKB-SubCell"/>
</dbReference>
<reference evidence="8" key="1">
    <citation type="submission" date="2020-05" db="EMBL/GenBank/DDBJ databases">
        <authorList>
            <person name="Chiriac C."/>
            <person name="Salcher M."/>
            <person name="Ghai R."/>
            <person name="Kavagutti S V."/>
        </authorList>
    </citation>
    <scope>NUCLEOTIDE SEQUENCE</scope>
</reference>
<evidence type="ECO:0000256" key="6">
    <source>
        <dbReference type="SAM" id="Phobius"/>
    </source>
</evidence>
<dbReference type="InterPro" id="IPR023380">
    <property type="entry name" value="DsbB-like_sf"/>
</dbReference>
<gene>
    <name evidence="7" type="ORF">UFOPK2310_00740</name>
    <name evidence="8" type="ORF">UFOPK2625_00811</name>
</gene>
<feature type="transmembrane region" description="Helical" evidence="6">
    <location>
        <begin position="198"/>
        <end position="219"/>
    </location>
</feature>
<sequence>MSGLQGMMSKEKSALPKKPSSAPKMPSSMPKGPGGASGSSSSADSSQGSEPTPAVGAARWLNIIAVLVIITVVTGSLVQQFGYGQPPCALCIVERSALVGMAIGPIMNLLMGLSPKHYAITIIAALVGSAASGMQAISSAEGTLVLDPNDIVMGIPLYYWALGICIAGILACAFILLWTSSYETDDEGLLHHGGPARVATFTVIGWLFSYVCLTIWQVLVNCGVSMCPANPASTGAQSVQFTFSVTRNGTETTIISIPGFITVLLALGLLSLLFGIILNRRMSKAEDKS</sequence>
<name>A0A6J6Q6C4_9ZZZZ</name>
<feature type="compositionally biased region" description="Low complexity" evidence="5">
    <location>
        <begin position="38"/>
        <end position="49"/>
    </location>
</feature>
<evidence type="ECO:0000256" key="4">
    <source>
        <dbReference type="ARBA" id="ARBA00023136"/>
    </source>
</evidence>
<feature type="transmembrane region" description="Helical" evidence="6">
    <location>
        <begin position="84"/>
        <end position="106"/>
    </location>
</feature>
<dbReference type="InterPro" id="IPR003752">
    <property type="entry name" value="DiS_bond_form_DsbB/BdbC"/>
</dbReference>
<evidence type="ECO:0000256" key="1">
    <source>
        <dbReference type="ARBA" id="ARBA00004141"/>
    </source>
</evidence>
<dbReference type="Pfam" id="PF02600">
    <property type="entry name" value="DsbB"/>
    <property type="match status" value="1"/>
</dbReference>
<keyword evidence="2 6" id="KW-0812">Transmembrane</keyword>
<dbReference type="AlphaFoldDB" id="A0A6J6Q6C4"/>
<dbReference type="GO" id="GO:0015035">
    <property type="term" value="F:protein-disulfide reductase activity"/>
    <property type="evidence" value="ECO:0007669"/>
    <property type="project" value="InterPro"/>
</dbReference>
<keyword evidence="4 6" id="KW-0472">Membrane</keyword>
<dbReference type="EMBL" id="CAEZWW010000075">
    <property type="protein sequence ID" value="CAB4673339.1"/>
    <property type="molecule type" value="Genomic_DNA"/>
</dbReference>
<dbReference type="Gene3D" id="1.20.1550.10">
    <property type="entry name" value="DsbB-like"/>
    <property type="match status" value="1"/>
</dbReference>
<comment type="subcellular location">
    <subcellularLocation>
        <location evidence="1">Membrane</location>
        <topology evidence="1">Multi-pass membrane protein</topology>
    </subcellularLocation>
</comment>
<dbReference type="EMBL" id="CAEZXZ010000112">
    <property type="protein sequence ID" value="CAB4707341.1"/>
    <property type="molecule type" value="Genomic_DNA"/>
</dbReference>
<feature type="compositionally biased region" description="Low complexity" evidence="5">
    <location>
        <begin position="16"/>
        <end position="31"/>
    </location>
</feature>
<dbReference type="SUPFAM" id="SSF158442">
    <property type="entry name" value="DsbB-like"/>
    <property type="match status" value="1"/>
</dbReference>
<protein>
    <submittedName>
        <fullName evidence="8">Unannotated protein</fullName>
    </submittedName>
</protein>
<feature type="transmembrane region" description="Helical" evidence="6">
    <location>
        <begin position="60"/>
        <end position="78"/>
    </location>
</feature>
<evidence type="ECO:0000256" key="5">
    <source>
        <dbReference type="SAM" id="MobiDB-lite"/>
    </source>
</evidence>
<organism evidence="8">
    <name type="scientific">freshwater metagenome</name>
    <dbReference type="NCBI Taxonomy" id="449393"/>
    <lineage>
        <taxon>unclassified sequences</taxon>
        <taxon>metagenomes</taxon>
        <taxon>ecological metagenomes</taxon>
    </lineage>
</organism>
<evidence type="ECO:0000313" key="7">
    <source>
        <dbReference type="EMBL" id="CAB4673339.1"/>
    </source>
</evidence>
<keyword evidence="3 6" id="KW-1133">Transmembrane helix</keyword>
<evidence type="ECO:0000256" key="2">
    <source>
        <dbReference type="ARBA" id="ARBA00022692"/>
    </source>
</evidence>
<feature type="transmembrane region" description="Helical" evidence="6">
    <location>
        <begin position="254"/>
        <end position="278"/>
    </location>
</feature>
<accession>A0A6J6Q6C4</accession>
<evidence type="ECO:0000313" key="8">
    <source>
        <dbReference type="EMBL" id="CAB4707341.1"/>
    </source>
</evidence>
<feature type="region of interest" description="Disordered" evidence="5">
    <location>
        <begin position="1"/>
        <end position="51"/>
    </location>
</feature>
<proteinExistence type="predicted"/>
<evidence type="ECO:0000256" key="3">
    <source>
        <dbReference type="ARBA" id="ARBA00022989"/>
    </source>
</evidence>
<dbReference type="GO" id="GO:0006457">
    <property type="term" value="P:protein folding"/>
    <property type="evidence" value="ECO:0007669"/>
    <property type="project" value="InterPro"/>
</dbReference>
<feature type="transmembrane region" description="Helical" evidence="6">
    <location>
        <begin position="118"/>
        <end position="137"/>
    </location>
</feature>
<feature type="transmembrane region" description="Helical" evidence="6">
    <location>
        <begin position="157"/>
        <end position="178"/>
    </location>
</feature>